<proteinExistence type="predicted"/>
<dbReference type="Gene3D" id="3.40.50.300">
    <property type="entry name" value="P-loop containing nucleotide triphosphate hydrolases"/>
    <property type="match status" value="1"/>
</dbReference>
<dbReference type="InterPro" id="IPR027417">
    <property type="entry name" value="P-loop_NTPase"/>
</dbReference>
<dbReference type="SUPFAM" id="SSF52540">
    <property type="entry name" value="P-loop containing nucleoside triphosphate hydrolases"/>
    <property type="match status" value="1"/>
</dbReference>
<sequence>MSEQKRQDRYKKNTFIEKYFRQINSRLEGVDRSIIKEINSSTEPSPVFIIGLQRSGTTLLNQLLINQFNFAYPSNFLARFWNAPLTGLLLQNNLNFKADVSYKSNLGYTEGLSGPHEFGYFWKHWFPWDAFEKTFQKSSIDNEKIVKIMRAIQTMEDRPWIFKNLHKVNFQIETLHQLFPSAVFLYIKREPLFVQQSTYQSRIELFGTVENWFGIKPPEYLELKSKPVMEQIAGQIFHSERYIENSLENILKDKFFQIEFENLVANTKLVLNSLYAFFVKNNIKIDKPSEHKAFDFSNRNKLRLSSDKVKKMKNALIAYYD</sequence>
<reference evidence="1" key="2">
    <citation type="submission" date="2020-09" db="EMBL/GenBank/DDBJ databases">
        <authorList>
            <person name="Sun Q."/>
            <person name="Kim S."/>
        </authorList>
    </citation>
    <scope>NUCLEOTIDE SEQUENCE</scope>
    <source>
        <strain evidence="1">KCTC 22164</strain>
    </source>
</reference>
<name>A0A918MUD8_9ALTE</name>
<gene>
    <name evidence="1" type="ORF">GCM10007391_01490</name>
</gene>
<dbReference type="RefSeq" id="WP_189403178.1">
    <property type="nucleotide sequence ID" value="NZ_BMXP01000001.1"/>
</dbReference>
<dbReference type="Pfam" id="PF13469">
    <property type="entry name" value="Sulfotransfer_3"/>
    <property type="match status" value="1"/>
</dbReference>
<accession>A0A918MUD8</accession>
<protein>
    <recommendedName>
        <fullName evidence="3">Sulfotransferase</fullName>
    </recommendedName>
</protein>
<keyword evidence="2" id="KW-1185">Reference proteome</keyword>
<organism evidence="1 2">
    <name type="scientific">Alteromonas halophila</name>
    <dbReference type="NCBI Taxonomy" id="516698"/>
    <lineage>
        <taxon>Bacteria</taxon>
        <taxon>Pseudomonadati</taxon>
        <taxon>Pseudomonadota</taxon>
        <taxon>Gammaproteobacteria</taxon>
        <taxon>Alteromonadales</taxon>
        <taxon>Alteromonadaceae</taxon>
        <taxon>Alteromonas/Salinimonas group</taxon>
        <taxon>Alteromonas</taxon>
    </lineage>
</organism>
<dbReference type="EMBL" id="BMXP01000001">
    <property type="protein sequence ID" value="GGW73519.1"/>
    <property type="molecule type" value="Genomic_DNA"/>
</dbReference>
<dbReference type="PANTHER" id="PTHR36451">
    <property type="entry name" value="PAPS-DEPENDENT SULFOTRANSFERASE STF3"/>
    <property type="match status" value="1"/>
</dbReference>
<comment type="caution">
    <text evidence="1">The sequence shown here is derived from an EMBL/GenBank/DDBJ whole genome shotgun (WGS) entry which is preliminary data.</text>
</comment>
<dbReference type="InterPro" id="IPR052736">
    <property type="entry name" value="Stf3_sulfotransferase"/>
</dbReference>
<reference evidence="1" key="1">
    <citation type="journal article" date="2014" name="Int. J. Syst. Evol. Microbiol.">
        <title>Complete genome sequence of Corynebacterium casei LMG S-19264T (=DSM 44701T), isolated from a smear-ripened cheese.</title>
        <authorList>
            <consortium name="US DOE Joint Genome Institute (JGI-PGF)"/>
            <person name="Walter F."/>
            <person name="Albersmeier A."/>
            <person name="Kalinowski J."/>
            <person name="Ruckert C."/>
        </authorList>
    </citation>
    <scope>NUCLEOTIDE SEQUENCE</scope>
    <source>
        <strain evidence="1">KCTC 22164</strain>
    </source>
</reference>
<evidence type="ECO:0000313" key="2">
    <source>
        <dbReference type="Proteomes" id="UP000631300"/>
    </source>
</evidence>
<dbReference type="PANTHER" id="PTHR36451:SF1">
    <property type="entry name" value="OMEGA-HYDROXY-BETA-DIHYDROMENAQUINONE-9 SULFOTRANSFERASE STF3"/>
    <property type="match status" value="1"/>
</dbReference>
<evidence type="ECO:0008006" key="3">
    <source>
        <dbReference type="Google" id="ProtNLM"/>
    </source>
</evidence>
<dbReference type="Proteomes" id="UP000631300">
    <property type="component" value="Unassembled WGS sequence"/>
</dbReference>
<dbReference type="AlphaFoldDB" id="A0A918MUD8"/>
<evidence type="ECO:0000313" key="1">
    <source>
        <dbReference type="EMBL" id="GGW73519.1"/>
    </source>
</evidence>